<feature type="compositionally biased region" description="Pro residues" evidence="1">
    <location>
        <begin position="38"/>
        <end position="49"/>
    </location>
</feature>
<feature type="region of interest" description="Disordered" evidence="1">
    <location>
        <begin position="1"/>
        <end position="51"/>
    </location>
</feature>
<dbReference type="EMBL" id="JAFNEN010000651">
    <property type="protein sequence ID" value="KAG8179049.1"/>
    <property type="molecule type" value="Genomic_DNA"/>
</dbReference>
<evidence type="ECO:0000256" key="1">
    <source>
        <dbReference type="SAM" id="MobiDB-lite"/>
    </source>
</evidence>
<protein>
    <submittedName>
        <fullName evidence="2">Uncharacterized protein</fullName>
    </submittedName>
</protein>
<evidence type="ECO:0000313" key="2">
    <source>
        <dbReference type="EMBL" id="KAG8179049.1"/>
    </source>
</evidence>
<dbReference type="AlphaFoldDB" id="A0AAV6U5W0"/>
<reference evidence="2 3" key="1">
    <citation type="journal article" date="2022" name="Nat. Ecol. Evol.">
        <title>A masculinizing supergene underlies an exaggerated male reproductive morph in a spider.</title>
        <authorList>
            <person name="Hendrickx F."/>
            <person name="De Corte Z."/>
            <person name="Sonet G."/>
            <person name="Van Belleghem S.M."/>
            <person name="Kostlbacher S."/>
            <person name="Vangestel C."/>
        </authorList>
    </citation>
    <scope>NUCLEOTIDE SEQUENCE [LARGE SCALE GENOMIC DNA]</scope>
    <source>
        <strain evidence="2">W744_W776</strain>
    </source>
</reference>
<comment type="caution">
    <text evidence="2">The sequence shown here is derived from an EMBL/GenBank/DDBJ whole genome shotgun (WGS) entry which is preliminary data.</text>
</comment>
<accession>A0AAV6U5W0</accession>
<name>A0AAV6U5W0_9ARAC</name>
<evidence type="ECO:0000313" key="3">
    <source>
        <dbReference type="Proteomes" id="UP000827092"/>
    </source>
</evidence>
<gene>
    <name evidence="2" type="ORF">JTE90_010079</name>
</gene>
<proteinExistence type="predicted"/>
<dbReference type="Proteomes" id="UP000827092">
    <property type="component" value="Unassembled WGS sequence"/>
</dbReference>
<sequence>HFVDTSPESDSDIREPPPQSSGDPVPFSPSSNPIWKPSSPPAVFPPVAPAPQIQPITEPPYLLISPKHPRLQPITEDLLPCTSLPTVRVLSLHLPQHLLHPYKVVKKNHRGSK</sequence>
<keyword evidence="3" id="KW-1185">Reference proteome</keyword>
<organism evidence="2 3">
    <name type="scientific">Oedothorax gibbosus</name>
    <dbReference type="NCBI Taxonomy" id="931172"/>
    <lineage>
        <taxon>Eukaryota</taxon>
        <taxon>Metazoa</taxon>
        <taxon>Ecdysozoa</taxon>
        <taxon>Arthropoda</taxon>
        <taxon>Chelicerata</taxon>
        <taxon>Arachnida</taxon>
        <taxon>Araneae</taxon>
        <taxon>Araneomorphae</taxon>
        <taxon>Entelegynae</taxon>
        <taxon>Araneoidea</taxon>
        <taxon>Linyphiidae</taxon>
        <taxon>Erigoninae</taxon>
        <taxon>Oedothorax</taxon>
    </lineage>
</organism>
<feature type="non-terminal residue" evidence="2">
    <location>
        <position position="1"/>
    </location>
</feature>